<dbReference type="RefSeq" id="WP_090134426.1">
    <property type="nucleotide sequence ID" value="NZ_FMBC01000008.1"/>
</dbReference>
<dbReference type="EMBL" id="FMBC01000008">
    <property type="protein sequence ID" value="SCC08594.1"/>
    <property type="molecule type" value="Genomic_DNA"/>
</dbReference>
<proteinExistence type="inferred from homology"/>
<name>A0A1C4BPE6_9ENTR</name>
<dbReference type="Pfam" id="PF05321">
    <property type="entry name" value="HHA"/>
    <property type="match status" value="1"/>
</dbReference>
<evidence type="ECO:0000313" key="3">
    <source>
        <dbReference type="Proteomes" id="UP000198515"/>
    </source>
</evidence>
<keyword evidence="3" id="KW-1185">Reference proteome</keyword>
<dbReference type="InterPro" id="IPR007985">
    <property type="entry name" value="Hemolysn_expr_modulating_HHA"/>
</dbReference>
<dbReference type="InterPro" id="IPR036666">
    <property type="entry name" value="HHA_sf"/>
</dbReference>
<dbReference type="Gene3D" id="1.20.1280.40">
    <property type="entry name" value="HHA"/>
    <property type="match status" value="1"/>
</dbReference>
<evidence type="ECO:0000256" key="1">
    <source>
        <dbReference type="ARBA" id="ARBA00010526"/>
    </source>
</evidence>
<reference evidence="3" key="1">
    <citation type="submission" date="2016-08" db="EMBL/GenBank/DDBJ databases">
        <authorList>
            <person name="Varghese N."/>
            <person name="Submissions Spin"/>
        </authorList>
    </citation>
    <scope>NUCLEOTIDE SEQUENCE [LARGE SCALE GENOMIC DNA]</scope>
    <source>
        <strain evidence="3">REICA_142</strain>
    </source>
</reference>
<dbReference type="AlphaFoldDB" id="A0A1C4BPE6"/>
<sequence>MPTNLCSMTTLRHYYLRILRRYSSLNAVEQIYELRSQKLTGIELEALISASDHRRAELVHHCRWLKVPASAWRNV</sequence>
<comment type="similarity">
    <text evidence="1">Belongs to the Hha/YmoA/Cnu family.</text>
</comment>
<protein>
    <submittedName>
        <fullName evidence="2">Haemolysin expression modulating protein</fullName>
    </submittedName>
</protein>
<accession>A0A1C4BPE6</accession>
<dbReference type="Proteomes" id="UP000198515">
    <property type="component" value="Unassembled WGS sequence"/>
</dbReference>
<dbReference type="SUPFAM" id="SSF68989">
    <property type="entry name" value="Hemolysin expression modulating protein HHA"/>
    <property type="match status" value="1"/>
</dbReference>
<evidence type="ECO:0000313" key="2">
    <source>
        <dbReference type="EMBL" id="SCC08594.1"/>
    </source>
</evidence>
<dbReference type="OrthoDB" id="6543931at2"/>
<gene>
    <name evidence="2" type="ORF">GA0061070_100886</name>
</gene>
<organism evidence="2 3">
    <name type="scientific">Kosakonia oryziphila</name>
    <dbReference type="NCBI Taxonomy" id="1005667"/>
    <lineage>
        <taxon>Bacteria</taxon>
        <taxon>Pseudomonadati</taxon>
        <taxon>Pseudomonadota</taxon>
        <taxon>Gammaproteobacteria</taxon>
        <taxon>Enterobacterales</taxon>
        <taxon>Enterobacteriaceae</taxon>
        <taxon>Kosakonia</taxon>
    </lineage>
</organism>